<dbReference type="Proteomes" id="UP000014975">
    <property type="component" value="Unassembled WGS sequence"/>
</dbReference>
<dbReference type="InterPro" id="IPR014729">
    <property type="entry name" value="Rossmann-like_a/b/a_fold"/>
</dbReference>
<evidence type="ECO:0000256" key="1">
    <source>
        <dbReference type="ARBA" id="ARBA00008791"/>
    </source>
</evidence>
<name>S7URK4_9BACT</name>
<dbReference type="SUPFAM" id="SSF52402">
    <property type="entry name" value="Adenine nucleotide alpha hydrolases-like"/>
    <property type="match status" value="1"/>
</dbReference>
<dbReference type="CDD" id="cd00293">
    <property type="entry name" value="USP-like"/>
    <property type="match status" value="1"/>
</dbReference>
<dbReference type="PANTHER" id="PTHR46268">
    <property type="entry name" value="STRESS RESPONSE PROTEIN NHAX"/>
    <property type="match status" value="1"/>
</dbReference>
<gene>
    <name evidence="3" type="ORF">dsat_2306</name>
</gene>
<dbReference type="AlphaFoldDB" id="S7URK4"/>
<keyword evidence="4" id="KW-1185">Reference proteome</keyword>
<comment type="caution">
    <text evidence="3">The sequence shown here is derived from an EMBL/GenBank/DDBJ whole genome shotgun (WGS) entry which is preliminary data.</text>
</comment>
<evidence type="ECO:0000259" key="2">
    <source>
        <dbReference type="Pfam" id="PF00582"/>
    </source>
</evidence>
<dbReference type="OrthoDB" id="9788959at2"/>
<dbReference type="eggNOG" id="COG0589">
    <property type="taxonomic scope" value="Bacteria"/>
</dbReference>
<dbReference type="Gene3D" id="3.40.50.620">
    <property type="entry name" value="HUPs"/>
    <property type="match status" value="1"/>
</dbReference>
<dbReference type="PATRIC" id="fig|1121439.3.peg.695"/>
<reference evidence="3 4" key="1">
    <citation type="journal article" date="2013" name="Genome Announc.">
        <title>Draft genome sequences for three mercury-methylating, sulfate-reducing bacteria.</title>
        <authorList>
            <person name="Brown S.D."/>
            <person name="Hurt R.A.Jr."/>
            <person name="Gilmour C.C."/>
            <person name="Elias D.A."/>
        </authorList>
    </citation>
    <scope>NUCLEOTIDE SEQUENCE [LARGE SCALE GENOMIC DNA]</scope>
    <source>
        <strain evidence="3 4">DSM 16529</strain>
    </source>
</reference>
<protein>
    <submittedName>
        <fullName evidence="3">UspA domain-containing protein</fullName>
    </submittedName>
</protein>
<dbReference type="PRINTS" id="PR01438">
    <property type="entry name" value="UNVRSLSTRESS"/>
</dbReference>
<dbReference type="STRING" id="1121439.dsat_2306"/>
<proteinExistence type="inferred from homology"/>
<organism evidence="3 4">
    <name type="scientific">Alkalidesulfovibrio alkalitolerans DSM 16529</name>
    <dbReference type="NCBI Taxonomy" id="1121439"/>
    <lineage>
        <taxon>Bacteria</taxon>
        <taxon>Pseudomonadati</taxon>
        <taxon>Thermodesulfobacteriota</taxon>
        <taxon>Desulfovibrionia</taxon>
        <taxon>Desulfovibrionales</taxon>
        <taxon>Desulfovibrionaceae</taxon>
        <taxon>Alkalidesulfovibrio</taxon>
    </lineage>
</organism>
<accession>S7URK4</accession>
<dbReference type="RefSeq" id="WP_020886192.1">
    <property type="nucleotide sequence ID" value="NZ_ATHI01000005.1"/>
</dbReference>
<dbReference type="PANTHER" id="PTHR46268:SF6">
    <property type="entry name" value="UNIVERSAL STRESS PROTEIN UP12"/>
    <property type="match status" value="1"/>
</dbReference>
<dbReference type="Pfam" id="PF00582">
    <property type="entry name" value="Usp"/>
    <property type="match status" value="1"/>
</dbReference>
<evidence type="ECO:0000313" key="4">
    <source>
        <dbReference type="Proteomes" id="UP000014975"/>
    </source>
</evidence>
<feature type="domain" description="UspA" evidence="2">
    <location>
        <begin position="7"/>
        <end position="144"/>
    </location>
</feature>
<comment type="similarity">
    <text evidence="1">Belongs to the universal stress protein A family.</text>
</comment>
<dbReference type="InterPro" id="IPR006016">
    <property type="entry name" value="UspA"/>
</dbReference>
<dbReference type="EMBL" id="ATHI01000005">
    <property type="protein sequence ID" value="EPR34943.1"/>
    <property type="molecule type" value="Genomic_DNA"/>
</dbReference>
<evidence type="ECO:0000313" key="3">
    <source>
        <dbReference type="EMBL" id="EPR34943.1"/>
    </source>
</evidence>
<dbReference type="InterPro" id="IPR006015">
    <property type="entry name" value="Universal_stress_UspA"/>
</dbReference>
<sequence length="144" mass="15517">MPAKIDFTRILLPVDGSDYSMQAALAAVEMARLAKGSIVLLHCHRPVPTALGEPNFQDLTERYAREAAEMLAPFRELLVRANVPYTDKIVGGPTAEVIVEVAELEKCGVIVMGTKGKSGLESLVLGSVTHKVLHTSPCPVLVIR</sequence>